<feature type="region of interest" description="Disordered" evidence="1">
    <location>
        <begin position="367"/>
        <end position="387"/>
    </location>
</feature>
<name>A0A6C0M0J1_9ZZZZ</name>
<sequence length="400" mass="44349">MSLESYHFSDDIYSDLVEKTREICNLLKLDDNHETILLDNIKQFHFETRDNMDIIRYFIKRREVKLFQMLFEKNIQMPLRDHIGCQDSDKVWRYLHLAYLLYENAHENPQPEVQVALINKLEESMKESNTEVENKTDKIPDPSLLMSSLMGSLMNRGSNEGGPDLGKLINGEGDLGKLMGSLMGGMGGGEGPDLGKLMGSLMGGMGGGEGPDLGKLMGSLMGGMGGGSNLMEDPDILTKGMDPIMEHLGLKDTSSNLSNPAMVTDIMSEIKDNLKNSGKNVNQLIEKTMEMGQKYQDKIKSGELSMEEMMGSLMGVLKNPETLMETMKDMDLSNLPDPTTMISSLMGSGLNMGGDLNIDSILSQVMGSNKSSKEQDKDTTPLTNEQLKELEEFYSNLNLK</sequence>
<reference evidence="2" key="1">
    <citation type="journal article" date="2020" name="Nature">
        <title>Giant virus diversity and host interactions through global metagenomics.</title>
        <authorList>
            <person name="Schulz F."/>
            <person name="Roux S."/>
            <person name="Paez-Espino D."/>
            <person name="Jungbluth S."/>
            <person name="Walsh D.A."/>
            <person name="Denef V.J."/>
            <person name="McMahon K.D."/>
            <person name="Konstantinidis K.T."/>
            <person name="Eloe-Fadrosh E.A."/>
            <person name="Kyrpides N.C."/>
            <person name="Woyke T."/>
        </authorList>
    </citation>
    <scope>NUCLEOTIDE SEQUENCE</scope>
    <source>
        <strain evidence="2">GVMAG-S-1035085-51</strain>
    </source>
</reference>
<accession>A0A6C0M0J1</accession>
<proteinExistence type="predicted"/>
<dbReference type="EMBL" id="MN740612">
    <property type="protein sequence ID" value="QHU35795.1"/>
    <property type="molecule type" value="Genomic_DNA"/>
</dbReference>
<dbReference type="AlphaFoldDB" id="A0A6C0M0J1"/>
<protein>
    <submittedName>
        <fullName evidence="2">Uncharacterized protein</fullName>
    </submittedName>
</protein>
<evidence type="ECO:0000256" key="1">
    <source>
        <dbReference type="SAM" id="MobiDB-lite"/>
    </source>
</evidence>
<evidence type="ECO:0000313" key="2">
    <source>
        <dbReference type="EMBL" id="QHU35795.1"/>
    </source>
</evidence>
<organism evidence="2">
    <name type="scientific">viral metagenome</name>
    <dbReference type="NCBI Taxonomy" id="1070528"/>
    <lineage>
        <taxon>unclassified sequences</taxon>
        <taxon>metagenomes</taxon>
        <taxon>organismal metagenomes</taxon>
    </lineage>
</organism>